<sequence>MLLLIDAGNTRVKWAIVPPAAHGPHPLGQWLASGMVEHAGVRGLSEAWKGHRIDHVLISNVAGAAMREMLEAVLGLQPVPLEWFASAPQRAGLRNNYRNPAQLGCDRFASAIGAHAMYPGEPLLVATCGTATTVDAVGADGVFLGGMILPGLGLMASSLARNTAQLPEVAQHLDVSEPFADHTDAAIVSGCLSAQAGAIERALAAHARRHGAPRCILSGGAARIIAPHLAAAPTIVDNLVLIGLHHVAMSA</sequence>
<feature type="active site" description="Proton acceptor" evidence="16">
    <location>
        <position position="106"/>
    </location>
</feature>
<evidence type="ECO:0000256" key="10">
    <source>
        <dbReference type="ARBA" id="ARBA00022777"/>
    </source>
</evidence>
<evidence type="ECO:0000256" key="14">
    <source>
        <dbReference type="ARBA" id="ARBA00038036"/>
    </source>
</evidence>
<evidence type="ECO:0000256" key="6">
    <source>
        <dbReference type="ARBA" id="ARBA00012102"/>
    </source>
</evidence>
<comment type="subcellular location">
    <subcellularLocation>
        <location evidence="3 16">Cytoplasm</location>
    </subcellularLocation>
</comment>
<dbReference type="Proteomes" id="UP000887222">
    <property type="component" value="Unassembled WGS sequence"/>
</dbReference>
<dbReference type="NCBIfam" id="TIGR00671">
    <property type="entry name" value="baf"/>
    <property type="match status" value="1"/>
</dbReference>
<accession>A0ABQ4Q116</accession>
<feature type="binding site" evidence="16">
    <location>
        <position position="97"/>
    </location>
    <ligand>
        <name>substrate</name>
    </ligand>
</feature>
<keyword evidence="11 16" id="KW-0067">ATP-binding</keyword>
<reference evidence="17 18" key="1">
    <citation type="journal article" date="2022" name="Int. J. Syst. Evol. Microbiol.">
        <title>Noviherbaspirillum aridicola sp. nov., isolated from an arid soil in Pakistan.</title>
        <authorList>
            <person name="Khan I.U."/>
            <person name="Saqib M."/>
            <person name="Amin A."/>
            <person name="Hussain F."/>
            <person name="Li L."/>
            <person name="Liu Y.H."/>
            <person name="Fang B.Z."/>
            <person name="Ahmed I."/>
            <person name="Li W.J."/>
        </authorList>
    </citation>
    <scope>NUCLEOTIDE SEQUENCE [LARGE SCALE GENOMIC DNA]</scope>
    <source>
        <strain evidence="17 18">NCCP-691</strain>
    </source>
</reference>
<keyword evidence="10 16" id="KW-0418">Kinase</keyword>
<dbReference type="GO" id="GO:0016301">
    <property type="term" value="F:kinase activity"/>
    <property type="evidence" value="ECO:0007669"/>
    <property type="project" value="UniProtKB-KW"/>
</dbReference>
<evidence type="ECO:0000256" key="1">
    <source>
        <dbReference type="ARBA" id="ARBA00001206"/>
    </source>
</evidence>
<evidence type="ECO:0000256" key="15">
    <source>
        <dbReference type="ARBA" id="ARBA00040883"/>
    </source>
</evidence>
<dbReference type="PANTHER" id="PTHR34265:SF1">
    <property type="entry name" value="TYPE III PANTOTHENATE KINASE"/>
    <property type="match status" value="1"/>
</dbReference>
<name>A0ABQ4Q116_9BURK</name>
<evidence type="ECO:0000256" key="2">
    <source>
        <dbReference type="ARBA" id="ARBA00001958"/>
    </source>
</evidence>
<comment type="similarity">
    <text evidence="14 16">Belongs to the type III pantothenate kinase family.</text>
</comment>
<feature type="binding site" evidence="16">
    <location>
        <begin position="104"/>
        <end position="107"/>
    </location>
    <ligand>
        <name>substrate</name>
    </ligand>
</feature>
<dbReference type="EC" id="2.7.1.33" evidence="6 16"/>
<evidence type="ECO:0000256" key="4">
    <source>
        <dbReference type="ARBA" id="ARBA00005225"/>
    </source>
</evidence>
<evidence type="ECO:0000256" key="9">
    <source>
        <dbReference type="ARBA" id="ARBA00022741"/>
    </source>
</evidence>
<comment type="function">
    <text evidence="16">Catalyzes the phosphorylation of pantothenate (Pan), the first step in CoA biosynthesis.</text>
</comment>
<feature type="binding site" evidence="16">
    <location>
        <position position="130"/>
    </location>
    <ligand>
        <name>ATP</name>
        <dbReference type="ChEBI" id="CHEBI:30616"/>
    </ligand>
</feature>
<comment type="cofactor">
    <cofactor evidence="2">
        <name>K(+)</name>
        <dbReference type="ChEBI" id="CHEBI:29103"/>
    </cofactor>
</comment>
<evidence type="ECO:0000313" key="17">
    <source>
        <dbReference type="EMBL" id="GIZ50747.1"/>
    </source>
</evidence>
<dbReference type="CDD" id="cd24015">
    <property type="entry name" value="ASKHA_NBD_PanK-III"/>
    <property type="match status" value="1"/>
</dbReference>
<comment type="caution">
    <text evidence="16">Lacks conserved residue(s) required for the propagation of feature annotation.</text>
</comment>
<dbReference type="SUPFAM" id="SSF53067">
    <property type="entry name" value="Actin-like ATPase domain"/>
    <property type="match status" value="2"/>
</dbReference>
<dbReference type="HAMAP" id="MF_01274">
    <property type="entry name" value="Pantothen_kinase_3"/>
    <property type="match status" value="1"/>
</dbReference>
<evidence type="ECO:0000256" key="7">
    <source>
        <dbReference type="ARBA" id="ARBA00022490"/>
    </source>
</evidence>
<comment type="cofactor">
    <cofactor evidence="16">
        <name>NH4(+)</name>
        <dbReference type="ChEBI" id="CHEBI:28938"/>
    </cofactor>
    <cofactor evidence="16">
        <name>K(+)</name>
        <dbReference type="ChEBI" id="CHEBI:29103"/>
    </cofactor>
    <text evidence="16">A monovalent cation. Ammonium or potassium.</text>
</comment>
<feature type="binding site" evidence="16">
    <location>
        <begin position="6"/>
        <end position="13"/>
    </location>
    <ligand>
        <name>ATP</name>
        <dbReference type="ChEBI" id="CHEBI:30616"/>
    </ligand>
</feature>
<evidence type="ECO:0000256" key="11">
    <source>
        <dbReference type="ARBA" id="ARBA00022840"/>
    </source>
</evidence>
<evidence type="ECO:0000256" key="3">
    <source>
        <dbReference type="ARBA" id="ARBA00004496"/>
    </source>
</evidence>
<organism evidence="17 18">
    <name type="scientific">Noviherbaspirillum aridicola</name>
    <dbReference type="NCBI Taxonomy" id="2849687"/>
    <lineage>
        <taxon>Bacteria</taxon>
        <taxon>Pseudomonadati</taxon>
        <taxon>Pseudomonadota</taxon>
        <taxon>Betaproteobacteria</taxon>
        <taxon>Burkholderiales</taxon>
        <taxon>Oxalobacteraceae</taxon>
        <taxon>Noviherbaspirillum</taxon>
    </lineage>
</organism>
<evidence type="ECO:0000256" key="8">
    <source>
        <dbReference type="ARBA" id="ARBA00022679"/>
    </source>
</evidence>
<evidence type="ECO:0000313" key="18">
    <source>
        <dbReference type="Proteomes" id="UP000887222"/>
    </source>
</evidence>
<feature type="binding site" evidence="16">
    <location>
        <position position="183"/>
    </location>
    <ligand>
        <name>substrate</name>
    </ligand>
</feature>
<keyword evidence="7 16" id="KW-0963">Cytoplasm</keyword>
<evidence type="ECO:0000256" key="12">
    <source>
        <dbReference type="ARBA" id="ARBA00022958"/>
    </source>
</evidence>
<comment type="subunit">
    <text evidence="5 16">Homodimer.</text>
</comment>
<dbReference type="Pfam" id="PF03309">
    <property type="entry name" value="Pan_kinase"/>
    <property type="match status" value="1"/>
</dbReference>
<gene>
    <name evidence="16 17" type="primary">coaX</name>
    <name evidence="17" type="ORF">NCCP691_07610</name>
</gene>
<dbReference type="RefSeq" id="WP_220806925.1">
    <property type="nucleotide sequence ID" value="NZ_BPMK01000003.1"/>
</dbReference>
<protein>
    <recommendedName>
        <fullName evidence="15 16">Type III pantothenate kinase</fullName>
        <ecNumber evidence="6 16">2.7.1.33</ecNumber>
    </recommendedName>
    <alternativeName>
        <fullName evidence="16">PanK-III</fullName>
    </alternativeName>
    <alternativeName>
        <fullName evidence="16">Pantothenic acid kinase</fullName>
    </alternativeName>
</protein>
<keyword evidence="9 16" id="KW-0547">Nucleotide-binding</keyword>
<dbReference type="PANTHER" id="PTHR34265">
    <property type="entry name" value="TYPE III PANTOTHENATE KINASE"/>
    <property type="match status" value="1"/>
</dbReference>
<evidence type="ECO:0000256" key="16">
    <source>
        <dbReference type="HAMAP-Rule" id="MF_01274"/>
    </source>
</evidence>
<keyword evidence="18" id="KW-1185">Reference proteome</keyword>
<comment type="catalytic activity">
    <reaction evidence="1 16">
        <text>(R)-pantothenate + ATP = (R)-4'-phosphopantothenate + ADP + H(+)</text>
        <dbReference type="Rhea" id="RHEA:16373"/>
        <dbReference type="ChEBI" id="CHEBI:10986"/>
        <dbReference type="ChEBI" id="CHEBI:15378"/>
        <dbReference type="ChEBI" id="CHEBI:29032"/>
        <dbReference type="ChEBI" id="CHEBI:30616"/>
        <dbReference type="ChEBI" id="CHEBI:456216"/>
        <dbReference type="EC" id="2.7.1.33"/>
    </reaction>
</comment>
<evidence type="ECO:0000256" key="5">
    <source>
        <dbReference type="ARBA" id="ARBA00011738"/>
    </source>
</evidence>
<proteinExistence type="inferred from homology"/>
<dbReference type="InterPro" id="IPR043129">
    <property type="entry name" value="ATPase_NBD"/>
</dbReference>
<comment type="caution">
    <text evidence="17">The sequence shown here is derived from an EMBL/GenBank/DDBJ whole genome shotgun (WGS) entry which is preliminary data.</text>
</comment>
<keyword evidence="8 16" id="KW-0808">Transferase</keyword>
<dbReference type="EMBL" id="BPMK01000003">
    <property type="protein sequence ID" value="GIZ50747.1"/>
    <property type="molecule type" value="Genomic_DNA"/>
</dbReference>
<dbReference type="InterPro" id="IPR004619">
    <property type="entry name" value="Type_III_PanK"/>
</dbReference>
<dbReference type="Gene3D" id="3.30.420.40">
    <property type="match status" value="2"/>
</dbReference>
<evidence type="ECO:0000256" key="13">
    <source>
        <dbReference type="ARBA" id="ARBA00022993"/>
    </source>
</evidence>
<comment type="pathway">
    <text evidence="4 16">Cofactor biosynthesis; coenzyme A biosynthesis; CoA from (R)-pantothenate: step 1/5.</text>
</comment>
<keyword evidence="12 16" id="KW-0630">Potassium</keyword>
<keyword evidence="13 16" id="KW-0173">Coenzyme A biosynthesis</keyword>